<gene>
    <name evidence="1" type="ORF">E1293_38275</name>
</gene>
<dbReference type="Gene3D" id="3.40.50.300">
    <property type="entry name" value="P-loop containing nucleotide triphosphate hydrolases"/>
    <property type="match status" value="1"/>
</dbReference>
<dbReference type="InterPro" id="IPR027417">
    <property type="entry name" value="P-loop_NTPase"/>
</dbReference>
<evidence type="ECO:0000313" key="1">
    <source>
        <dbReference type="EMBL" id="TDD67228.1"/>
    </source>
</evidence>
<dbReference type="AlphaFoldDB" id="A0A4R5A5C3"/>
<accession>A0A4R5A5C3</accession>
<evidence type="ECO:0000313" key="2">
    <source>
        <dbReference type="Proteomes" id="UP000295578"/>
    </source>
</evidence>
<sequence>MPVLALCSIKGSPGVTTTAIALAGSWRPRPATVVECDAAGGDIAAAMGLPSEPGLVGLAAAVRRKVETGHLDRHTQQPSVGLEVVPAPVGPGQASAAIHALADSGLVPNLAADPRLMVIADCGRLDPGSPSRRVLGQATRALVLIRPRGEDLAHLAPQIPTLQTIAPSLELLLVGPAEYSAKEITATLRIPVAGHLPRDSRSATILLRQGFTLRGTQRLPLVRSACSVAGQLAGRVHATGRERSDMVTEATPLHHRMVGRP</sequence>
<dbReference type="Proteomes" id="UP000295578">
    <property type="component" value="Unassembled WGS sequence"/>
</dbReference>
<name>A0A4R5A5C3_9ACTN</name>
<dbReference type="SUPFAM" id="SSF52540">
    <property type="entry name" value="P-loop containing nucleoside triphosphate hydrolases"/>
    <property type="match status" value="1"/>
</dbReference>
<proteinExistence type="predicted"/>
<protein>
    <submittedName>
        <fullName evidence="1">Carbon monoxide dehydrogenase maturation protein</fullName>
    </submittedName>
</protein>
<dbReference type="EMBL" id="SMKY01000292">
    <property type="protein sequence ID" value="TDD67228.1"/>
    <property type="molecule type" value="Genomic_DNA"/>
</dbReference>
<organism evidence="1 2">
    <name type="scientific">Actinomadura darangshiensis</name>
    <dbReference type="NCBI Taxonomy" id="705336"/>
    <lineage>
        <taxon>Bacteria</taxon>
        <taxon>Bacillati</taxon>
        <taxon>Actinomycetota</taxon>
        <taxon>Actinomycetes</taxon>
        <taxon>Streptosporangiales</taxon>
        <taxon>Thermomonosporaceae</taxon>
        <taxon>Actinomadura</taxon>
    </lineage>
</organism>
<comment type="caution">
    <text evidence="1">The sequence shown here is derived from an EMBL/GenBank/DDBJ whole genome shotgun (WGS) entry which is preliminary data.</text>
</comment>
<dbReference type="OrthoDB" id="5243870at2"/>
<reference evidence="1 2" key="1">
    <citation type="submission" date="2019-03" db="EMBL/GenBank/DDBJ databases">
        <title>Draft genome sequences of novel Actinobacteria.</title>
        <authorList>
            <person name="Sahin N."/>
            <person name="Ay H."/>
            <person name="Saygin H."/>
        </authorList>
    </citation>
    <scope>NUCLEOTIDE SEQUENCE [LARGE SCALE GENOMIC DNA]</scope>
    <source>
        <strain evidence="1 2">DSM 45941</strain>
    </source>
</reference>
<dbReference type="RefSeq" id="WP_132203566.1">
    <property type="nucleotide sequence ID" value="NZ_SMKY01000292.1"/>
</dbReference>
<keyword evidence="2" id="KW-1185">Reference proteome</keyword>